<dbReference type="PANTHER" id="PTHR37481">
    <property type="entry name" value="LIPOPOLYSACCHARIDE EXPORT SYSTEM PROTEIN LPTC"/>
    <property type="match status" value="1"/>
</dbReference>
<dbReference type="InterPro" id="IPR052363">
    <property type="entry name" value="LPS_export_LptC"/>
</dbReference>
<evidence type="ECO:0000256" key="4">
    <source>
        <dbReference type="ARBA" id="ARBA00022989"/>
    </source>
</evidence>
<dbReference type="Proteomes" id="UP000231484">
    <property type="component" value="Unassembled WGS sequence"/>
</dbReference>
<evidence type="ECO:0000256" key="2">
    <source>
        <dbReference type="ARBA" id="ARBA00022519"/>
    </source>
</evidence>
<evidence type="ECO:0000256" key="5">
    <source>
        <dbReference type="ARBA" id="ARBA00023136"/>
    </source>
</evidence>
<keyword evidence="2" id="KW-0997">Cell inner membrane</keyword>
<accession>A0A066TN89</accession>
<evidence type="ECO:0000256" key="1">
    <source>
        <dbReference type="ARBA" id="ARBA00022475"/>
    </source>
</evidence>
<keyword evidence="4" id="KW-1133">Transmembrane helix</keyword>
<reference evidence="6 7" key="1">
    <citation type="journal article" date="2017" name="MBio">
        <title>Type VI secretion-mediated competition in the bee gut microbiome.</title>
        <authorList>
            <person name="Steele M.I."/>
            <person name="Kwong W.K."/>
            <person name="Powell J.E."/>
            <person name="Whiteley M."/>
            <person name="Moran N.A."/>
        </authorList>
    </citation>
    <scope>NUCLEOTIDE SEQUENCE [LARGE SCALE GENOMIC DNA]</scope>
    <source>
        <strain evidence="6 7">Occ4-2</strain>
    </source>
</reference>
<dbReference type="PANTHER" id="PTHR37481:SF1">
    <property type="entry name" value="LIPOPOLYSACCHARIDE EXPORT SYSTEM PROTEIN LPTC"/>
    <property type="match status" value="1"/>
</dbReference>
<evidence type="ECO:0000313" key="6">
    <source>
        <dbReference type="EMBL" id="PIT54209.1"/>
    </source>
</evidence>
<dbReference type="Pfam" id="PF06835">
    <property type="entry name" value="LptC"/>
    <property type="match status" value="1"/>
</dbReference>
<dbReference type="AlphaFoldDB" id="A0A066TN89"/>
<name>A0A066TN89_9NEIS</name>
<dbReference type="GO" id="GO:0030288">
    <property type="term" value="C:outer membrane-bounded periplasmic space"/>
    <property type="evidence" value="ECO:0007669"/>
    <property type="project" value="TreeGrafter"/>
</dbReference>
<evidence type="ECO:0000313" key="7">
    <source>
        <dbReference type="Proteomes" id="UP000231484"/>
    </source>
</evidence>
<sequence length="194" mass="22041">MSVLRSRSNWVFPLILAVALGGISFWLDRITEVKMVEIPLNPKEPKYEISTINGERFDEHGQLSETIHATAARQFPQQTVIYIDNPDMSLYKNGAELYRIKASTGQYYTDSRQVDLLGQVVWHKKSVGDEPEGQLQTSVLHVDTQTQVIKTDAPVTYQYGMSHGTSQGFEYDKQRGFLNLPARVKAIIYDPHSH</sequence>
<keyword evidence="1" id="KW-1003">Cell membrane</keyword>
<dbReference type="GO" id="GO:0015221">
    <property type="term" value="F:lipopolysaccharide transmembrane transporter activity"/>
    <property type="evidence" value="ECO:0007669"/>
    <property type="project" value="InterPro"/>
</dbReference>
<dbReference type="InterPro" id="IPR010664">
    <property type="entry name" value="LipoPS_assembly_LptC-rel"/>
</dbReference>
<dbReference type="GO" id="GO:0017089">
    <property type="term" value="F:glycolipid transfer activity"/>
    <property type="evidence" value="ECO:0007669"/>
    <property type="project" value="TreeGrafter"/>
</dbReference>
<protein>
    <submittedName>
        <fullName evidence="6">LPS export ABC transporter periplasmic protein LptC</fullName>
    </submittedName>
</protein>
<organism evidence="6 7">
    <name type="scientific">Snodgrassella alvi</name>
    <dbReference type="NCBI Taxonomy" id="1196083"/>
    <lineage>
        <taxon>Bacteria</taxon>
        <taxon>Pseudomonadati</taxon>
        <taxon>Pseudomonadota</taxon>
        <taxon>Betaproteobacteria</taxon>
        <taxon>Neisseriales</taxon>
        <taxon>Neisseriaceae</taxon>
        <taxon>Snodgrassella</taxon>
    </lineage>
</organism>
<dbReference type="NCBIfam" id="TIGR04409">
    <property type="entry name" value="LptC_YrbK"/>
    <property type="match status" value="1"/>
</dbReference>
<dbReference type="Gene3D" id="2.60.450.10">
    <property type="entry name" value="Lipopolysaccharide (LPS) transport protein A like domain"/>
    <property type="match status" value="1"/>
</dbReference>
<dbReference type="GO" id="GO:0005886">
    <property type="term" value="C:plasma membrane"/>
    <property type="evidence" value="ECO:0007669"/>
    <property type="project" value="InterPro"/>
</dbReference>
<comment type="caution">
    <text evidence="6">The sequence shown here is derived from an EMBL/GenBank/DDBJ whole genome shotgun (WGS) entry which is preliminary data.</text>
</comment>
<dbReference type="eggNOG" id="COG3117">
    <property type="taxonomic scope" value="Bacteria"/>
</dbReference>
<dbReference type="InterPro" id="IPR026265">
    <property type="entry name" value="LptC"/>
</dbReference>
<keyword evidence="3" id="KW-0812">Transmembrane</keyword>
<gene>
    <name evidence="6" type="ORF">BHC48_00540</name>
</gene>
<evidence type="ECO:0000256" key="3">
    <source>
        <dbReference type="ARBA" id="ARBA00022692"/>
    </source>
</evidence>
<proteinExistence type="predicted"/>
<keyword evidence="5" id="KW-0472">Membrane</keyword>
<dbReference type="EMBL" id="MEIQ01000002">
    <property type="protein sequence ID" value="PIT54209.1"/>
    <property type="molecule type" value="Genomic_DNA"/>
</dbReference>